<reference evidence="1 2" key="1">
    <citation type="journal article" date="2016" name="Nat. Commun.">
        <title>Thousands of microbial genomes shed light on interconnected biogeochemical processes in an aquifer system.</title>
        <authorList>
            <person name="Anantharaman K."/>
            <person name="Brown C.T."/>
            <person name="Hug L.A."/>
            <person name="Sharon I."/>
            <person name="Castelle C.J."/>
            <person name="Probst A.J."/>
            <person name="Thomas B.C."/>
            <person name="Singh A."/>
            <person name="Wilkins M.J."/>
            <person name="Karaoz U."/>
            <person name="Brodie E.L."/>
            <person name="Williams K.H."/>
            <person name="Hubbard S.S."/>
            <person name="Banfield J.F."/>
        </authorList>
    </citation>
    <scope>NUCLEOTIDE SEQUENCE [LARGE SCALE GENOMIC DNA]</scope>
</reference>
<dbReference type="Proteomes" id="UP000178323">
    <property type="component" value="Unassembled WGS sequence"/>
</dbReference>
<dbReference type="AlphaFoldDB" id="A0A1F5S4G4"/>
<evidence type="ECO:0000313" key="2">
    <source>
        <dbReference type="Proteomes" id="UP000178323"/>
    </source>
</evidence>
<sequence>MKFCIFNNNNKKLRKVKKSYPQVKTPRYPAPREERDGTCEYKLSLRHIAQRSSMRGCHSPQI</sequence>
<organism evidence="1 2">
    <name type="scientific">Candidatus Falkowbacteria bacterium RBG_13_39_14</name>
    <dbReference type="NCBI Taxonomy" id="1797985"/>
    <lineage>
        <taxon>Bacteria</taxon>
        <taxon>Candidatus Falkowiibacteriota</taxon>
    </lineage>
</organism>
<evidence type="ECO:0000313" key="1">
    <source>
        <dbReference type="EMBL" id="OGF21462.1"/>
    </source>
</evidence>
<accession>A0A1F5S4G4</accession>
<comment type="caution">
    <text evidence="1">The sequence shown here is derived from an EMBL/GenBank/DDBJ whole genome shotgun (WGS) entry which is preliminary data.</text>
</comment>
<dbReference type="EMBL" id="MFFS01000061">
    <property type="protein sequence ID" value="OGF21462.1"/>
    <property type="molecule type" value="Genomic_DNA"/>
</dbReference>
<proteinExistence type="predicted"/>
<name>A0A1F5S4G4_9BACT</name>
<gene>
    <name evidence="1" type="ORF">A2Y83_00230</name>
</gene>
<protein>
    <submittedName>
        <fullName evidence="1">Uncharacterized protein</fullName>
    </submittedName>
</protein>